<dbReference type="InterPro" id="IPR012677">
    <property type="entry name" value="Nucleotide-bd_a/b_plait_sf"/>
</dbReference>
<dbReference type="GO" id="GO:0005634">
    <property type="term" value="C:nucleus"/>
    <property type="evidence" value="ECO:0007669"/>
    <property type="project" value="TreeGrafter"/>
</dbReference>
<dbReference type="SUPFAM" id="SSF54928">
    <property type="entry name" value="RNA-binding domain, RBD"/>
    <property type="match status" value="1"/>
</dbReference>
<dbReference type="GO" id="GO:0008135">
    <property type="term" value="F:translation factor activity, RNA binding"/>
    <property type="evidence" value="ECO:0007669"/>
    <property type="project" value="TreeGrafter"/>
</dbReference>
<dbReference type="SMART" id="SM00360">
    <property type="entry name" value="RRM"/>
    <property type="match status" value="1"/>
</dbReference>
<dbReference type="Gene3D" id="3.30.70.330">
    <property type="match status" value="1"/>
</dbReference>
<dbReference type="InterPro" id="IPR034819">
    <property type="entry name" value="CPEB"/>
</dbReference>
<dbReference type="PROSITE" id="PS50102">
    <property type="entry name" value="RRM"/>
    <property type="match status" value="1"/>
</dbReference>
<dbReference type="GO" id="GO:0003730">
    <property type="term" value="F:mRNA 3'-UTR binding"/>
    <property type="evidence" value="ECO:0007669"/>
    <property type="project" value="InterPro"/>
</dbReference>
<keyword evidence="1 2" id="KW-0694">RNA-binding</keyword>
<dbReference type="OrthoDB" id="10033548at2759"/>
<keyword evidence="5" id="KW-1185">Reference proteome</keyword>
<dbReference type="Proteomes" id="UP000276991">
    <property type="component" value="Unassembled WGS sequence"/>
</dbReference>
<dbReference type="GO" id="GO:0045202">
    <property type="term" value="C:synapse"/>
    <property type="evidence" value="ECO:0007669"/>
    <property type="project" value="TreeGrafter"/>
</dbReference>
<proteinExistence type="predicted"/>
<dbReference type="InterPro" id="IPR000504">
    <property type="entry name" value="RRM_dom"/>
</dbReference>
<organism evidence="4 5">
    <name type="scientific">Acanthocheilonema viteae</name>
    <name type="common">Filarial nematode worm</name>
    <name type="synonym">Dipetalonema viteae</name>
    <dbReference type="NCBI Taxonomy" id="6277"/>
    <lineage>
        <taxon>Eukaryota</taxon>
        <taxon>Metazoa</taxon>
        <taxon>Ecdysozoa</taxon>
        <taxon>Nematoda</taxon>
        <taxon>Chromadorea</taxon>
        <taxon>Rhabditida</taxon>
        <taxon>Spirurina</taxon>
        <taxon>Spiruromorpha</taxon>
        <taxon>Filarioidea</taxon>
        <taxon>Onchocercidae</taxon>
        <taxon>Acanthocheilonema</taxon>
    </lineage>
</organism>
<dbReference type="GO" id="GO:0005737">
    <property type="term" value="C:cytoplasm"/>
    <property type="evidence" value="ECO:0007669"/>
    <property type="project" value="TreeGrafter"/>
</dbReference>
<sequence>MLRERVDQRILHVCRYAFVVFISDRSVEYLVHRCIYKQGKLNIVLKNGEKDIKAVQVRPWALKDQVYYVTGKPLLSDRYSVFIGGVPRTTTAAELAMLLQQTIGDIVYVSLEVDADTKYPKGAAQVVFDSRESYLQAIAMRLITLTTSDQVKEIEIKPYLMDGAQCEMCNISDARYLCPELCCLIYLCEPCWNDVHKRRGLLHHRPMTKTKPGSPMRNISNCITAFPFLNPSMDHLNHNHSGLRSNNHQQLCHCRVREALPLQHLLQQYILQANLPPCHPPFI</sequence>
<feature type="domain" description="RRM" evidence="3">
    <location>
        <begin position="79"/>
        <end position="150"/>
    </location>
</feature>
<protein>
    <recommendedName>
        <fullName evidence="3">RRM domain-containing protein</fullName>
    </recommendedName>
</protein>
<dbReference type="GO" id="GO:0000900">
    <property type="term" value="F:mRNA regulatory element binding translation repressor activity"/>
    <property type="evidence" value="ECO:0007669"/>
    <property type="project" value="TreeGrafter"/>
</dbReference>
<reference evidence="4 5" key="1">
    <citation type="submission" date="2018-08" db="EMBL/GenBank/DDBJ databases">
        <authorList>
            <person name="Laetsch R D."/>
            <person name="Stevens L."/>
            <person name="Kumar S."/>
            <person name="Blaxter L. M."/>
        </authorList>
    </citation>
    <scope>NUCLEOTIDE SEQUENCE [LARGE SCALE GENOMIC DNA]</scope>
</reference>
<dbReference type="PANTHER" id="PTHR12566:SF12">
    <property type="entry name" value="TRANSLATIONAL REGULATOR ORB2"/>
    <property type="match status" value="1"/>
</dbReference>
<evidence type="ECO:0000313" key="5">
    <source>
        <dbReference type="Proteomes" id="UP000276991"/>
    </source>
</evidence>
<dbReference type="InterPro" id="IPR035979">
    <property type="entry name" value="RBD_domain_sf"/>
</dbReference>
<evidence type="ECO:0000256" key="1">
    <source>
        <dbReference type="ARBA" id="ARBA00022884"/>
    </source>
</evidence>
<dbReference type="AlphaFoldDB" id="A0A498SN18"/>
<dbReference type="STRING" id="6277.A0A498SN18"/>
<dbReference type="GO" id="GO:2000766">
    <property type="term" value="P:negative regulation of cytoplasmic translation"/>
    <property type="evidence" value="ECO:0007669"/>
    <property type="project" value="TreeGrafter"/>
</dbReference>
<dbReference type="GO" id="GO:0043022">
    <property type="term" value="F:ribosome binding"/>
    <property type="evidence" value="ECO:0007669"/>
    <property type="project" value="TreeGrafter"/>
</dbReference>
<dbReference type="GO" id="GO:0043005">
    <property type="term" value="C:neuron projection"/>
    <property type="evidence" value="ECO:0007669"/>
    <property type="project" value="TreeGrafter"/>
</dbReference>
<dbReference type="Pfam" id="PF00076">
    <property type="entry name" value="RRM_1"/>
    <property type="match status" value="1"/>
</dbReference>
<dbReference type="PANTHER" id="PTHR12566">
    <property type="entry name" value="CYTOPLASMIC POLYADENYLATION ELEMENT BINDING PROTEIN CPEB"/>
    <property type="match status" value="1"/>
</dbReference>
<dbReference type="Gene3D" id="4.10.640.40">
    <property type="entry name" value="Cytoplasmic polyadenylation element-binding protein, ZZ domain"/>
    <property type="match status" value="1"/>
</dbReference>
<dbReference type="Pfam" id="PF16366">
    <property type="entry name" value="CEBP_ZZ"/>
    <property type="match status" value="1"/>
</dbReference>
<name>A0A498SN18_ACAVI</name>
<dbReference type="InterPro" id="IPR032296">
    <property type="entry name" value="CEBP_ZZ"/>
</dbReference>
<evidence type="ECO:0000313" key="4">
    <source>
        <dbReference type="EMBL" id="VBB32474.1"/>
    </source>
</evidence>
<accession>A0A498SN18</accession>
<dbReference type="CDD" id="cd19757">
    <property type="entry name" value="Bbox1"/>
    <property type="match status" value="1"/>
</dbReference>
<gene>
    <name evidence="4" type="ORF">NAV_LOCUS7265</name>
</gene>
<evidence type="ECO:0000259" key="3">
    <source>
        <dbReference type="PROSITE" id="PS50102"/>
    </source>
</evidence>
<evidence type="ECO:0000256" key="2">
    <source>
        <dbReference type="PROSITE-ProRule" id="PRU00176"/>
    </source>
</evidence>
<dbReference type="EMBL" id="UPTC01001740">
    <property type="protein sequence ID" value="VBB32474.1"/>
    <property type="molecule type" value="Genomic_DNA"/>
</dbReference>
<dbReference type="InterPro" id="IPR038446">
    <property type="entry name" value="CEBP_ZZ_sf"/>
</dbReference>